<proteinExistence type="predicted"/>
<sequence length="81" mass="8450">MWPAASRHRCAPTAAPAPRYRPPAAARPHAMRAVRPGRSGWHAPPATARPGHRWRLASAATGAARVPRVGCGGDPGTASSR</sequence>
<protein>
    <submittedName>
        <fullName evidence="2">Uncharacterized protein</fullName>
    </submittedName>
</protein>
<reference evidence="2" key="1">
    <citation type="journal article" date="2020" name="Microb. Genom.">
        <title>Genetic diversity of clinical and environmental Mucorales isolates obtained from an investigation of mucormycosis cases among solid organ transplant recipients.</title>
        <authorList>
            <person name="Nguyen M.H."/>
            <person name="Kaul D."/>
            <person name="Muto C."/>
            <person name="Cheng S.J."/>
            <person name="Richter R.A."/>
            <person name="Bruno V.M."/>
            <person name="Liu G."/>
            <person name="Beyhan S."/>
            <person name="Sundermann A.J."/>
            <person name="Mounaud S."/>
            <person name="Pasculle A.W."/>
            <person name="Nierman W.C."/>
            <person name="Driscoll E."/>
            <person name="Cumbie R."/>
            <person name="Clancy C.J."/>
            <person name="Dupont C.L."/>
        </authorList>
    </citation>
    <scope>NUCLEOTIDE SEQUENCE</scope>
    <source>
        <strain evidence="2">GL16</strain>
    </source>
</reference>
<gene>
    <name evidence="2" type="ORF">G6F51_014723</name>
</gene>
<comment type="caution">
    <text evidence="2">The sequence shown here is derived from an EMBL/GenBank/DDBJ whole genome shotgun (WGS) entry which is preliminary data.</text>
</comment>
<dbReference type="Proteomes" id="UP000717996">
    <property type="component" value="Unassembled WGS sequence"/>
</dbReference>
<feature type="compositionally biased region" description="Basic residues" evidence="1">
    <location>
        <begin position="1"/>
        <end position="10"/>
    </location>
</feature>
<name>A0A9P6XLY3_RHIOR</name>
<accession>A0A9P6XLY3</accession>
<dbReference type="AlphaFoldDB" id="A0A9P6XLY3"/>
<organism evidence="2 3">
    <name type="scientific">Rhizopus oryzae</name>
    <name type="common">Mucormycosis agent</name>
    <name type="synonym">Rhizopus arrhizus var. delemar</name>
    <dbReference type="NCBI Taxonomy" id="64495"/>
    <lineage>
        <taxon>Eukaryota</taxon>
        <taxon>Fungi</taxon>
        <taxon>Fungi incertae sedis</taxon>
        <taxon>Mucoromycota</taxon>
        <taxon>Mucoromycotina</taxon>
        <taxon>Mucoromycetes</taxon>
        <taxon>Mucorales</taxon>
        <taxon>Mucorineae</taxon>
        <taxon>Rhizopodaceae</taxon>
        <taxon>Rhizopus</taxon>
    </lineage>
</organism>
<feature type="compositionally biased region" description="Low complexity" evidence="1">
    <location>
        <begin position="11"/>
        <end position="36"/>
    </location>
</feature>
<evidence type="ECO:0000313" key="2">
    <source>
        <dbReference type="EMBL" id="KAG1520659.1"/>
    </source>
</evidence>
<evidence type="ECO:0000313" key="3">
    <source>
        <dbReference type="Proteomes" id="UP000717996"/>
    </source>
</evidence>
<dbReference type="EMBL" id="JAANIT010015751">
    <property type="protein sequence ID" value="KAG1520659.1"/>
    <property type="molecule type" value="Genomic_DNA"/>
</dbReference>
<evidence type="ECO:0000256" key="1">
    <source>
        <dbReference type="SAM" id="MobiDB-lite"/>
    </source>
</evidence>
<feature type="region of interest" description="Disordered" evidence="1">
    <location>
        <begin position="1"/>
        <end position="81"/>
    </location>
</feature>